<dbReference type="RefSeq" id="WP_173098878.1">
    <property type="nucleotide sequence ID" value="NZ_CP053892.1"/>
</dbReference>
<reference evidence="3 4" key="1">
    <citation type="submission" date="2020-05" db="EMBL/GenBank/DDBJ databases">
        <title>Actinomadura verrucosospora NRRL-B18236 (PFL_A860) Genome sequencing and assembly.</title>
        <authorList>
            <person name="Samborskyy M."/>
        </authorList>
    </citation>
    <scope>NUCLEOTIDE SEQUENCE [LARGE SCALE GENOMIC DNA]</scope>
    <source>
        <strain evidence="3 4">NRRL:B18236</strain>
    </source>
</reference>
<gene>
    <name evidence="3" type="ORF">ACTIVE_6884</name>
</gene>
<sequence length="289" mass="30123">MTDQMLRDALERIADRAEPVHGMADRALRAAGRRRRLRVAAATAVAAAAVAAVAVPLSMPDGRESSVGPAASGAAPSVAALPPSTPQEKRLVKGCLREGPRGAMGQVLPGRFEEFRLLARQGGDSAFVALLGNRQGFVMCSGTGTEGNLDMPTLQKWIGPDRFTGSLRVDAIDYLAAPGGGPKSMYYYVAGRAKKQVAEVTVVWSSGRTERVRPGHGFFVAATHSGAVPDKSGDGSFTTPDESVVSVTGRAKDGAVVQVWRPAGAEGSQFVPANCADGVTEPRPALCDP</sequence>
<feature type="region of interest" description="Disordered" evidence="1">
    <location>
        <begin position="62"/>
        <end position="86"/>
    </location>
</feature>
<protein>
    <submittedName>
        <fullName evidence="3">Uncharacterized protein</fullName>
    </submittedName>
</protein>
<keyword evidence="2" id="KW-1133">Transmembrane helix</keyword>
<evidence type="ECO:0000256" key="2">
    <source>
        <dbReference type="SAM" id="Phobius"/>
    </source>
</evidence>
<proteinExistence type="predicted"/>
<feature type="compositionally biased region" description="Low complexity" evidence="1">
    <location>
        <begin position="65"/>
        <end position="82"/>
    </location>
</feature>
<dbReference type="Proteomes" id="UP000501240">
    <property type="component" value="Chromosome"/>
</dbReference>
<dbReference type="EMBL" id="CP053892">
    <property type="protein sequence ID" value="QKG25233.1"/>
    <property type="molecule type" value="Genomic_DNA"/>
</dbReference>
<keyword evidence="2" id="KW-0812">Transmembrane</keyword>
<keyword evidence="4" id="KW-1185">Reference proteome</keyword>
<organism evidence="3 4">
    <name type="scientific">Actinomadura verrucosospora</name>
    <dbReference type="NCBI Taxonomy" id="46165"/>
    <lineage>
        <taxon>Bacteria</taxon>
        <taxon>Bacillati</taxon>
        <taxon>Actinomycetota</taxon>
        <taxon>Actinomycetes</taxon>
        <taxon>Streptosporangiales</taxon>
        <taxon>Thermomonosporaceae</taxon>
        <taxon>Actinomadura</taxon>
    </lineage>
</organism>
<keyword evidence="2" id="KW-0472">Membrane</keyword>
<evidence type="ECO:0000313" key="4">
    <source>
        <dbReference type="Proteomes" id="UP000501240"/>
    </source>
</evidence>
<feature type="transmembrane region" description="Helical" evidence="2">
    <location>
        <begin position="39"/>
        <end position="59"/>
    </location>
</feature>
<evidence type="ECO:0000256" key="1">
    <source>
        <dbReference type="SAM" id="MobiDB-lite"/>
    </source>
</evidence>
<accession>A0A7D3VWX1</accession>
<dbReference type="AlphaFoldDB" id="A0A7D3VWX1"/>
<name>A0A7D3VWX1_ACTVE</name>
<evidence type="ECO:0000313" key="3">
    <source>
        <dbReference type="EMBL" id="QKG25233.1"/>
    </source>
</evidence>